<dbReference type="PANTHER" id="PTHR43646:SF2">
    <property type="entry name" value="GLYCOSYLTRANSFERASE 2-LIKE DOMAIN-CONTAINING PROTEIN"/>
    <property type="match status" value="1"/>
</dbReference>
<dbReference type="SUPFAM" id="SSF53448">
    <property type="entry name" value="Nucleotide-diphospho-sugar transferases"/>
    <property type="match status" value="1"/>
</dbReference>
<keyword evidence="2" id="KW-1003">Cell membrane</keyword>
<evidence type="ECO:0000313" key="8">
    <source>
        <dbReference type="Proteomes" id="UP000288227"/>
    </source>
</evidence>
<dbReference type="CDD" id="cd02522">
    <property type="entry name" value="GT_2_like_a"/>
    <property type="match status" value="1"/>
</dbReference>
<dbReference type="GO" id="GO:0016757">
    <property type="term" value="F:glycosyltransferase activity"/>
    <property type="evidence" value="ECO:0007669"/>
    <property type="project" value="UniProtKB-KW"/>
</dbReference>
<keyword evidence="4 7" id="KW-0808">Transferase</keyword>
<evidence type="ECO:0000256" key="4">
    <source>
        <dbReference type="ARBA" id="ARBA00022679"/>
    </source>
</evidence>
<sequence length="236" mass="27152">MTISVIIPTVNEDAIISERIYFIREHGGSTVVEIIVCDGDSDDETVMRAEKAGARIIRCAERNRALQMNAGAEHAKADVLYFVHADTQLNSSFVTDISGALTNGFVSGCYRYVFDSEKLMLKVNAWFTRFDLMFCRGGDQTLFVKKEVFRALNGFNESFVIMEDYEFLKRVQQQASFLIIPKYVIVSSRKYNDNSWLRVQFSNLVAFSMYRFKMSPKKIKIAYKKMLNYRHDGICN</sequence>
<evidence type="ECO:0000256" key="5">
    <source>
        <dbReference type="ARBA" id="ARBA00023136"/>
    </source>
</evidence>
<evidence type="ECO:0000256" key="2">
    <source>
        <dbReference type="ARBA" id="ARBA00022475"/>
    </source>
</evidence>
<dbReference type="OrthoDB" id="9810303at2"/>
<gene>
    <name evidence="7" type="ORF">SanaruYs_04020</name>
</gene>
<dbReference type="InterPro" id="IPR001173">
    <property type="entry name" value="Glyco_trans_2-like"/>
</dbReference>
<keyword evidence="3" id="KW-0328">Glycosyltransferase</keyword>
<dbReference type="Pfam" id="PF00535">
    <property type="entry name" value="Glycos_transf_2"/>
    <property type="match status" value="1"/>
</dbReference>
<dbReference type="EMBL" id="BHXQ01000001">
    <property type="protein sequence ID" value="GCC50187.1"/>
    <property type="molecule type" value="Genomic_DNA"/>
</dbReference>
<keyword evidence="5" id="KW-0472">Membrane</keyword>
<accession>A0A401U5L9</accession>
<comment type="subcellular location">
    <subcellularLocation>
        <location evidence="1">Cell membrane</location>
    </subcellularLocation>
</comment>
<organism evidence="7 8">
    <name type="scientific">Chryseotalea sanaruensis</name>
    <dbReference type="NCBI Taxonomy" id="2482724"/>
    <lineage>
        <taxon>Bacteria</taxon>
        <taxon>Pseudomonadati</taxon>
        <taxon>Bacteroidota</taxon>
        <taxon>Cytophagia</taxon>
        <taxon>Cytophagales</taxon>
        <taxon>Chryseotaleaceae</taxon>
        <taxon>Chryseotalea</taxon>
    </lineage>
</organism>
<dbReference type="InterPro" id="IPR029044">
    <property type="entry name" value="Nucleotide-diphossugar_trans"/>
</dbReference>
<reference evidence="7 8" key="1">
    <citation type="submission" date="2018-11" db="EMBL/GenBank/DDBJ databases">
        <title>Chryseotalea sanarue gen. nov., sp., nov., a member of the family Cytophagaceae, isolated from a brackish lake in Hamamatsu Japan.</title>
        <authorList>
            <person name="Maejima Y."/>
            <person name="Iino T."/>
            <person name="Muraguchi Y."/>
            <person name="Fukuda K."/>
            <person name="Ohkuma M."/>
            <person name="Moriuchi R."/>
            <person name="Dohra H."/>
            <person name="Kimbara K."/>
            <person name="Shintani M."/>
        </authorList>
    </citation>
    <scope>NUCLEOTIDE SEQUENCE [LARGE SCALE GENOMIC DNA]</scope>
    <source>
        <strain evidence="7 8">Ys</strain>
    </source>
</reference>
<dbReference type="PANTHER" id="PTHR43646">
    <property type="entry name" value="GLYCOSYLTRANSFERASE"/>
    <property type="match status" value="1"/>
</dbReference>
<evidence type="ECO:0000256" key="1">
    <source>
        <dbReference type="ARBA" id="ARBA00004236"/>
    </source>
</evidence>
<proteinExistence type="predicted"/>
<comment type="caution">
    <text evidence="7">The sequence shown here is derived from an EMBL/GenBank/DDBJ whole genome shotgun (WGS) entry which is preliminary data.</text>
</comment>
<evidence type="ECO:0000259" key="6">
    <source>
        <dbReference type="Pfam" id="PF00535"/>
    </source>
</evidence>
<dbReference type="Gene3D" id="3.90.550.10">
    <property type="entry name" value="Spore Coat Polysaccharide Biosynthesis Protein SpsA, Chain A"/>
    <property type="match status" value="1"/>
</dbReference>
<evidence type="ECO:0000313" key="7">
    <source>
        <dbReference type="EMBL" id="GCC50187.1"/>
    </source>
</evidence>
<dbReference type="InterPro" id="IPR026461">
    <property type="entry name" value="Trfase_2_rSAM/seldom_assoc"/>
</dbReference>
<name>A0A401U5L9_9BACT</name>
<evidence type="ECO:0000256" key="3">
    <source>
        <dbReference type="ARBA" id="ARBA00022676"/>
    </source>
</evidence>
<dbReference type="Proteomes" id="UP000288227">
    <property type="component" value="Unassembled WGS sequence"/>
</dbReference>
<feature type="domain" description="Glycosyltransferase 2-like" evidence="6">
    <location>
        <begin position="4"/>
        <end position="125"/>
    </location>
</feature>
<dbReference type="RefSeq" id="WP_127120837.1">
    <property type="nucleotide sequence ID" value="NZ_BHXQ01000001.1"/>
</dbReference>
<keyword evidence="8" id="KW-1185">Reference proteome</keyword>
<protein>
    <submittedName>
        <fullName evidence="7">Glycosyl transferase</fullName>
    </submittedName>
</protein>
<dbReference type="AlphaFoldDB" id="A0A401U5L9"/>
<dbReference type="NCBIfam" id="TIGR04283">
    <property type="entry name" value="glyco_like_mftF"/>
    <property type="match status" value="1"/>
</dbReference>
<dbReference type="GO" id="GO:0005886">
    <property type="term" value="C:plasma membrane"/>
    <property type="evidence" value="ECO:0007669"/>
    <property type="project" value="UniProtKB-SubCell"/>
</dbReference>